<dbReference type="GO" id="GO:0003700">
    <property type="term" value="F:DNA-binding transcription factor activity"/>
    <property type="evidence" value="ECO:0007669"/>
    <property type="project" value="InterPro"/>
</dbReference>
<accession>A0A3M9NNV5</accession>
<keyword evidence="2" id="KW-0238">DNA-binding</keyword>
<organism evidence="5 6">
    <name type="scientific">Hanamia caeni</name>
    <dbReference type="NCBI Taxonomy" id="2294116"/>
    <lineage>
        <taxon>Bacteria</taxon>
        <taxon>Pseudomonadati</taxon>
        <taxon>Bacteroidota</taxon>
        <taxon>Chitinophagia</taxon>
        <taxon>Chitinophagales</taxon>
        <taxon>Chitinophagaceae</taxon>
        <taxon>Hanamia</taxon>
    </lineage>
</organism>
<dbReference type="PROSITE" id="PS01124">
    <property type="entry name" value="HTH_ARAC_FAMILY_2"/>
    <property type="match status" value="1"/>
</dbReference>
<dbReference type="PANTHER" id="PTHR46796:SF13">
    <property type="entry name" value="HTH-TYPE TRANSCRIPTIONAL ACTIVATOR RHAS"/>
    <property type="match status" value="1"/>
</dbReference>
<comment type="caution">
    <text evidence="5">The sequence shown here is derived from an EMBL/GenBank/DDBJ whole genome shotgun (WGS) entry which is preliminary data.</text>
</comment>
<keyword evidence="3" id="KW-0804">Transcription</keyword>
<evidence type="ECO:0000313" key="6">
    <source>
        <dbReference type="Proteomes" id="UP000267223"/>
    </source>
</evidence>
<dbReference type="Proteomes" id="UP000267223">
    <property type="component" value="Unassembled WGS sequence"/>
</dbReference>
<dbReference type="Pfam" id="PF12833">
    <property type="entry name" value="HTH_18"/>
    <property type="match status" value="1"/>
</dbReference>
<dbReference type="SMART" id="SM00342">
    <property type="entry name" value="HTH_ARAC"/>
    <property type="match status" value="1"/>
</dbReference>
<keyword evidence="6" id="KW-1185">Reference proteome</keyword>
<feature type="domain" description="HTH araC/xylS-type" evidence="4">
    <location>
        <begin position="163"/>
        <end position="265"/>
    </location>
</feature>
<sequence length="279" mass="32231">MVSTFQIKPAAILQPFISSYSLRQFNTGALVMPQPMHAVHEYYMTFFLKDKFGELRDNSGNFQRRASNSLCTLFTEPQGCVYYKGDYVIFCVQFKSNGIFAILGIPQKILINAIFPLGDILGDEDNLLLTEQLQFSANIFEMARCMNSYLIKMLLSQKHKVYTDIIAGISDIILHNKGVISVDALALYGCMSRRNFERRFIDEVGISPKLYARITRFYNALENKMLHPDKNWTDIVYENGYYDQSHFIKEVKLFSSKSPDELFKYTPPPTENFTQKVEY</sequence>
<dbReference type="InterPro" id="IPR050204">
    <property type="entry name" value="AraC_XylS_family_regulators"/>
</dbReference>
<protein>
    <submittedName>
        <fullName evidence="5">Helix-turn-helix domain-containing protein</fullName>
    </submittedName>
</protein>
<dbReference type="Gene3D" id="1.10.10.60">
    <property type="entry name" value="Homeodomain-like"/>
    <property type="match status" value="1"/>
</dbReference>
<proteinExistence type="predicted"/>
<dbReference type="OrthoDB" id="655946at2"/>
<dbReference type="GO" id="GO:0043565">
    <property type="term" value="F:sequence-specific DNA binding"/>
    <property type="evidence" value="ECO:0007669"/>
    <property type="project" value="InterPro"/>
</dbReference>
<evidence type="ECO:0000259" key="4">
    <source>
        <dbReference type="PROSITE" id="PS01124"/>
    </source>
</evidence>
<dbReference type="AlphaFoldDB" id="A0A3M9NNV5"/>
<dbReference type="PANTHER" id="PTHR46796">
    <property type="entry name" value="HTH-TYPE TRANSCRIPTIONAL ACTIVATOR RHAS-RELATED"/>
    <property type="match status" value="1"/>
</dbReference>
<keyword evidence="1" id="KW-0805">Transcription regulation</keyword>
<evidence type="ECO:0000256" key="3">
    <source>
        <dbReference type="ARBA" id="ARBA00023163"/>
    </source>
</evidence>
<evidence type="ECO:0000313" key="5">
    <source>
        <dbReference type="EMBL" id="RNI38853.1"/>
    </source>
</evidence>
<dbReference type="RefSeq" id="WP_123119416.1">
    <property type="nucleotide sequence ID" value="NZ_RJJR01000002.1"/>
</dbReference>
<dbReference type="EMBL" id="RJJR01000002">
    <property type="protein sequence ID" value="RNI38853.1"/>
    <property type="molecule type" value="Genomic_DNA"/>
</dbReference>
<evidence type="ECO:0000256" key="1">
    <source>
        <dbReference type="ARBA" id="ARBA00023015"/>
    </source>
</evidence>
<gene>
    <name evidence="5" type="ORF">EFY79_04105</name>
</gene>
<name>A0A3M9NNV5_9BACT</name>
<reference evidence="5 6" key="1">
    <citation type="submission" date="2018-11" db="EMBL/GenBank/DDBJ databases">
        <title>Draft genome sequence of Ferruginibacter sp. BO-59.</title>
        <authorList>
            <person name="Im W.T."/>
        </authorList>
    </citation>
    <scope>NUCLEOTIDE SEQUENCE [LARGE SCALE GENOMIC DNA]</scope>
    <source>
        <strain evidence="5 6">BO-59</strain>
    </source>
</reference>
<evidence type="ECO:0000256" key="2">
    <source>
        <dbReference type="ARBA" id="ARBA00023125"/>
    </source>
</evidence>
<dbReference type="InterPro" id="IPR018060">
    <property type="entry name" value="HTH_AraC"/>
</dbReference>